<dbReference type="PANTHER" id="PTHR11469:SF1">
    <property type="entry name" value="GLUCOSE-6-PHOSPHATE ISOMERASE"/>
    <property type="match status" value="1"/>
</dbReference>
<evidence type="ECO:0000313" key="5">
    <source>
        <dbReference type="Proteomes" id="UP000078046"/>
    </source>
</evidence>
<dbReference type="GO" id="GO:0006096">
    <property type="term" value="P:glycolytic process"/>
    <property type="evidence" value="ECO:0007669"/>
    <property type="project" value="UniProtKB-KW"/>
</dbReference>
<dbReference type="EMBL" id="LWCA01000485">
    <property type="protein sequence ID" value="OAF68240.1"/>
    <property type="molecule type" value="Genomic_DNA"/>
</dbReference>
<organism evidence="4 5">
    <name type="scientific">Intoshia linei</name>
    <dbReference type="NCBI Taxonomy" id="1819745"/>
    <lineage>
        <taxon>Eukaryota</taxon>
        <taxon>Metazoa</taxon>
        <taxon>Spiralia</taxon>
        <taxon>Lophotrochozoa</taxon>
        <taxon>Mesozoa</taxon>
        <taxon>Orthonectida</taxon>
        <taxon>Rhopaluridae</taxon>
        <taxon>Intoshia</taxon>
    </lineage>
</organism>
<dbReference type="OrthoDB" id="5831190at2759"/>
<evidence type="ECO:0000256" key="2">
    <source>
        <dbReference type="ARBA" id="ARBA00023152"/>
    </source>
</evidence>
<dbReference type="PROSITE" id="PS51463">
    <property type="entry name" value="P_GLUCOSE_ISOMERASE_3"/>
    <property type="match status" value="1"/>
</dbReference>
<dbReference type="GO" id="GO:0048029">
    <property type="term" value="F:monosaccharide binding"/>
    <property type="evidence" value="ECO:0007669"/>
    <property type="project" value="TreeGrafter"/>
</dbReference>
<name>A0A177B285_9BILA</name>
<dbReference type="Proteomes" id="UP000078046">
    <property type="component" value="Unassembled WGS sequence"/>
</dbReference>
<dbReference type="Gene3D" id="3.40.50.10490">
    <property type="entry name" value="Glucose-6-phosphate isomerase like protein, domain 1"/>
    <property type="match status" value="2"/>
</dbReference>
<comment type="caution">
    <text evidence="4">The sequence shown here is derived from an EMBL/GenBank/DDBJ whole genome shotgun (WGS) entry which is preliminary data.</text>
</comment>
<dbReference type="GO" id="GO:0006094">
    <property type="term" value="P:gluconeogenesis"/>
    <property type="evidence" value="ECO:0007669"/>
    <property type="project" value="UniProtKB-KW"/>
</dbReference>
<dbReference type="PANTHER" id="PTHR11469">
    <property type="entry name" value="GLUCOSE-6-PHOSPHATE ISOMERASE"/>
    <property type="match status" value="1"/>
</dbReference>
<evidence type="ECO:0000256" key="1">
    <source>
        <dbReference type="ARBA" id="ARBA00022432"/>
    </source>
</evidence>
<sequence length="273" mass="31333">MENLNDNKYFLLLKEYFIKNRADLNLKNMFKVDGRFARYSETMIGPGGRILIDYSKNFLNKDIFDLLINLAKSRNVEGMIKSMFKGDKINSTEKRAVLHVALRNLKKFPMSVDNMNVMDSVFKELDHMERFSDEILSGKWKGYTGKPITDIVNIGIGGSHLGPYMVTEALKPYAKLGMSVHFVSNIDGSDLFQVLKKVSTDQTMFIVASKTFTTQETITNAISARKWFLEAAKDAKHIEKHFVAVSTNKKKVEEFGMAKENMFVMWDVSFFIW</sequence>
<keyword evidence="3" id="KW-0413">Isomerase</keyword>
<dbReference type="InterPro" id="IPR046348">
    <property type="entry name" value="SIS_dom_sf"/>
</dbReference>
<keyword evidence="5" id="KW-1185">Reference proteome</keyword>
<dbReference type="Pfam" id="PF00342">
    <property type="entry name" value="PGI"/>
    <property type="match status" value="1"/>
</dbReference>
<evidence type="ECO:0000313" key="4">
    <source>
        <dbReference type="EMBL" id="OAF68240.1"/>
    </source>
</evidence>
<dbReference type="GO" id="GO:0097367">
    <property type="term" value="F:carbohydrate derivative binding"/>
    <property type="evidence" value="ECO:0007669"/>
    <property type="project" value="InterPro"/>
</dbReference>
<dbReference type="InterPro" id="IPR035476">
    <property type="entry name" value="SIS_PGI_1"/>
</dbReference>
<evidence type="ECO:0000256" key="3">
    <source>
        <dbReference type="ARBA" id="ARBA00023235"/>
    </source>
</evidence>
<reference evidence="4 5" key="1">
    <citation type="submission" date="2016-04" db="EMBL/GenBank/DDBJ databases">
        <title>The genome of Intoshia linei affirms orthonectids as highly simplified spiralians.</title>
        <authorList>
            <person name="Mikhailov K.V."/>
            <person name="Slusarev G.S."/>
            <person name="Nikitin M.A."/>
            <person name="Logacheva M.D."/>
            <person name="Penin A."/>
            <person name="Aleoshin V."/>
            <person name="Panchin Y.V."/>
        </authorList>
    </citation>
    <scope>NUCLEOTIDE SEQUENCE [LARGE SCALE GENOMIC DNA]</scope>
    <source>
        <strain evidence="4">Intl2013</strain>
        <tissue evidence="4">Whole animal</tissue>
    </source>
</reference>
<dbReference type="InterPro" id="IPR001672">
    <property type="entry name" value="G6P_Isomerase"/>
</dbReference>
<dbReference type="AlphaFoldDB" id="A0A177B285"/>
<dbReference type="CDD" id="cd05015">
    <property type="entry name" value="SIS_PGI_1"/>
    <property type="match status" value="1"/>
</dbReference>
<evidence type="ECO:0008006" key="6">
    <source>
        <dbReference type="Google" id="ProtNLM"/>
    </source>
</evidence>
<dbReference type="GO" id="GO:0005829">
    <property type="term" value="C:cytosol"/>
    <property type="evidence" value="ECO:0007669"/>
    <property type="project" value="TreeGrafter"/>
</dbReference>
<gene>
    <name evidence="4" type="ORF">A3Q56_04011</name>
</gene>
<dbReference type="GO" id="GO:0004347">
    <property type="term" value="F:glucose-6-phosphate isomerase activity"/>
    <property type="evidence" value="ECO:0007669"/>
    <property type="project" value="InterPro"/>
</dbReference>
<keyword evidence="1" id="KW-0312">Gluconeogenesis</keyword>
<protein>
    <recommendedName>
        <fullName evidence="6">Glucose-6-phosphate isomerase</fullName>
    </recommendedName>
</protein>
<dbReference type="SUPFAM" id="SSF53697">
    <property type="entry name" value="SIS domain"/>
    <property type="match status" value="1"/>
</dbReference>
<proteinExistence type="predicted"/>
<accession>A0A177B285</accession>
<dbReference type="GO" id="GO:0051156">
    <property type="term" value="P:glucose 6-phosphate metabolic process"/>
    <property type="evidence" value="ECO:0007669"/>
    <property type="project" value="TreeGrafter"/>
</dbReference>
<keyword evidence="2" id="KW-0324">Glycolysis</keyword>